<keyword evidence="1" id="KW-0472">Membrane</keyword>
<evidence type="ECO:0000256" key="1">
    <source>
        <dbReference type="SAM" id="Phobius"/>
    </source>
</evidence>
<accession>A0A158A5C1</accession>
<feature type="transmembrane region" description="Helical" evidence="1">
    <location>
        <begin position="414"/>
        <end position="432"/>
    </location>
</feature>
<dbReference type="RefSeq" id="WP_061167206.1">
    <property type="nucleotide sequence ID" value="NZ_FCOA02000004.1"/>
</dbReference>
<keyword evidence="3" id="KW-1185">Reference proteome</keyword>
<sequence length="481" mass="52658">MSDPRTLVKSYQYIDLPGEPPEGKLWPGVNNIIVLRKHRDVVFDIKLKAGATYTLKTDQPESKYGRFYDTRRKQTTARTTFQDGEPLHIWVGRRFQGNLILSSEGKEIGRYAIKKMDCTGTCTDDPKDKPAPMIIAMGINQEAQPPVAKQPLGPVRSGAPAIWPLSAVDMSMMPKSFYSLDQFSQRDLWSCRLPVKLAPETEMASTQSVHISEVDKKSIPQELLDAVAAGGADETAIDRNKIATRNWLLGQLAGMGAFYSDNKEWIKELWSEKFRLSKVVHKNVGERWYVVFTGNPRLRKYVTAARYGVKNAKVLTMAGGAGSLGSGLNAAWEGSKGAFKKAGLVALIFTVAIDTAEWLHDYQQVDPETGKRKKDFADLLGKIGIDLAKAGLSAAIASALVGTVVALIGLTLPVSWIVVGTVIAAIGVGYVLDLIDKKTGAADSVTSWFRSIGESLKAVVEDLGRTMPNDYASYPMIFTPI</sequence>
<reference evidence="2" key="1">
    <citation type="submission" date="2016-01" db="EMBL/GenBank/DDBJ databases">
        <authorList>
            <person name="Peeters C."/>
        </authorList>
    </citation>
    <scope>NUCLEOTIDE SEQUENCE</scope>
    <source>
        <strain evidence="2">LMG 29322</strain>
    </source>
</reference>
<dbReference type="EMBL" id="FCOA02000004">
    <property type="protein sequence ID" value="SAK53041.1"/>
    <property type="molecule type" value="Genomic_DNA"/>
</dbReference>
<name>A0A158A5C1_9BURK</name>
<dbReference type="OrthoDB" id="8756533at2"/>
<protein>
    <submittedName>
        <fullName evidence="2">Uncharacterized protein</fullName>
    </submittedName>
</protein>
<evidence type="ECO:0000313" key="3">
    <source>
        <dbReference type="Proteomes" id="UP000054851"/>
    </source>
</evidence>
<proteinExistence type="predicted"/>
<keyword evidence="1" id="KW-0812">Transmembrane</keyword>
<keyword evidence="1" id="KW-1133">Transmembrane helix</keyword>
<comment type="caution">
    <text evidence="2">The sequence shown here is derived from an EMBL/GenBank/DDBJ whole genome shotgun (WGS) entry which is preliminary data.</text>
</comment>
<dbReference type="AlphaFoldDB" id="A0A158A5C1"/>
<organism evidence="2 3">
    <name type="scientific">Caballeronia hypogeia</name>
    <dbReference type="NCBI Taxonomy" id="1777140"/>
    <lineage>
        <taxon>Bacteria</taxon>
        <taxon>Pseudomonadati</taxon>
        <taxon>Pseudomonadota</taxon>
        <taxon>Betaproteobacteria</taxon>
        <taxon>Burkholderiales</taxon>
        <taxon>Burkholderiaceae</taxon>
        <taxon>Caballeronia</taxon>
    </lineage>
</organism>
<dbReference type="Proteomes" id="UP000054851">
    <property type="component" value="Unassembled WGS sequence"/>
</dbReference>
<dbReference type="STRING" id="1777140.AWB79_01969"/>
<gene>
    <name evidence="2" type="ORF">AWB79_01969</name>
</gene>
<evidence type="ECO:0000313" key="2">
    <source>
        <dbReference type="EMBL" id="SAK53041.1"/>
    </source>
</evidence>